<proteinExistence type="predicted"/>
<keyword evidence="1" id="KW-0812">Transmembrane</keyword>
<dbReference type="InterPro" id="IPR025698">
    <property type="entry name" value="2TM_dom"/>
</dbReference>
<reference evidence="3 4" key="1">
    <citation type="submission" date="2014-11" db="EMBL/GenBank/DDBJ databases">
        <title>Symbiosis island explosion on the genome of extra-slow-growing strains of soybean bradyrhizobia with massive insertion sequences.</title>
        <authorList>
            <person name="Iida T."/>
            <person name="Minamisawa K."/>
        </authorList>
    </citation>
    <scope>NUCLEOTIDE SEQUENCE [LARGE SCALE GENOMIC DNA]</scope>
    <source>
        <strain evidence="3 4">NK6</strain>
        <plasmid evidence="4">pNK6d DNA</plasmid>
    </source>
</reference>
<protein>
    <recommendedName>
        <fullName evidence="2">2TM domain-containing protein</fullName>
    </recommendedName>
</protein>
<evidence type="ECO:0000313" key="4">
    <source>
        <dbReference type="Proteomes" id="UP000063308"/>
    </source>
</evidence>
<evidence type="ECO:0000313" key="3">
    <source>
        <dbReference type="EMBL" id="BAR63678.1"/>
    </source>
</evidence>
<keyword evidence="1" id="KW-1133">Transmembrane helix</keyword>
<keyword evidence="3" id="KW-0614">Plasmid</keyword>
<dbReference type="RefSeq" id="WP_050999621.1">
    <property type="nucleotide sequence ID" value="NZ_JAFCKD010000236.1"/>
</dbReference>
<dbReference type="Proteomes" id="UP000063308">
    <property type="component" value="Plasmid pNK6d"/>
</dbReference>
<feature type="transmembrane region" description="Helical" evidence="1">
    <location>
        <begin position="16"/>
        <end position="35"/>
    </location>
</feature>
<keyword evidence="1" id="KW-0472">Membrane</keyword>
<dbReference type="AlphaFoldDB" id="A0A0E4G0N9"/>
<sequence length="61" mass="7147">MTIILAIINIATNHHYLWFLWVAFGWGTGLLAHGLKVFDKVPFLNGEWERRQVEKQLGRKL</sequence>
<evidence type="ECO:0000259" key="2">
    <source>
        <dbReference type="Pfam" id="PF13239"/>
    </source>
</evidence>
<gene>
    <name evidence="3" type="ORF">NK6_d_119</name>
</gene>
<name>A0A0E4G0N9_9BRAD</name>
<dbReference type="Pfam" id="PF13239">
    <property type="entry name" value="2TM"/>
    <property type="match status" value="1"/>
</dbReference>
<accession>A0A0E4G0N9</accession>
<geneLocation type="plasmid" evidence="4">
    <name>pNK6d DNA</name>
</geneLocation>
<evidence type="ECO:0000256" key="1">
    <source>
        <dbReference type="SAM" id="Phobius"/>
    </source>
</evidence>
<dbReference type="EMBL" id="AP014688">
    <property type="protein sequence ID" value="BAR63678.1"/>
    <property type="molecule type" value="Genomic_DNA"/>
</dbReference>
<feature type="domain" description="2TM" evidence="2">
    <location>
        <begin position="2"/>
        <end position="57"/>
    </location>
</feature>
<organism evidence="3 4">
    <name type="scientific">Bradyrhizobium diazoefficiens</name>
    <dbReference type="NCBI Taxonomy" id="1355477"/>
    <lineage>
        <taxon>Bacteria</taxon>
        <taxon>Pseudomonadati</taxon>
        <taxon>Pseudomonadota</taxon>
        <taxon>Alphaproteobacteria</taxon>
        <taxon>Hyphomicrobiales</taxon>
        <taxon>Nitrobacteraceae</taxon>
        <taxon>Bradyrhizobium</taxon>
    </lineage>
</organism>